<evidence type="ECO:0000256" key="1">
    <source>
        <dbReference type="ARBA" id="ARBA00022723"/>
    </source>
</evidence>
<dbReference type="Proteomes" id="UP000799424">
    <property type="component" value="Unassembled WGS sequence"/>
</dbReference>
<evidence type="ECO:0000256" key="5">
    <source>
        <dbReference type="PROSITE-ProRule" id="PRU00042"/>
    </source>
</evidence>
<dbReference type="Pfam" id="PF00096">
    <property type="entry name" value="zf-C2H2"/>
    <property type="match status" value="2"/>
</dbReference>
<feature type="region of interest" description="Disordered" evidence="6">
    <location>
        <begin position="957"/>
        <end position="993"/>
    </location>
</feature>
<feature type="domain" description="C2H2-type" evidence="7">
    <location>
        <begin position="899"/>
        <end position="927"/>
    </location>
</feature>
<dbReference type="EMBL" id="MU006220">
    <property type="protein sequence ID" value="KAF2829840.1"/>
    <property type="molecule type" value="Genomic_DNA"/>
</dbReference>
<evidence type="ECO:0000313" key="10">
    <source>
        <dbReference type="Proteomes" id="UP000799424"/>
    </source>
</evidence>
<keyword evidence="2" id="KW-0677">Repeat</keyword>
<dbReference type="Gene3D" id="3.40.50.300">
    <property type="entry name" value="P-loop containing nucleotide triphosphate hydrolases"/>
    <property type="match status" value="1"/>
</dbReference>
<dbReference type="OrthoDB" id="21416at2759"/>
<dbReference type="Gene3D" id="3.30.160.60">
    <property type="entry name" value="Classic Zinc Finger"/>
    <property type="match status" value="2"/>
</dbReference>
<evidence type="ECO:0000259" key="7">
    <source>
        <dbReference type="PROSITE" id="PS50157"/>
    </source>
</evidence>
<dbReference type="InterPro" id="IPR056125">
    <property type="entry name" value="DUF7708"/>
</dbReference>
<name>A0A6A7A966_9PLEO</name>
<feature type="compositionally biased region" description="Basic and acidic residues" evidence="6">
    <location>
        <begin position="957"/>
        <end position="971"/>
    </location>
</feature>
<keyword evidence="3 5" id="KW-0863">Zinc-finger</keyword>
<proteinExistence type="predicted"/>
<evidence type="ECO:0000256" key="3">
    <source>
        <dbReference type="ARBA" id="ARBA00022771"/>
    </source>
</evidence>
<dbReference type="SMART" id="SM00355">
    <property type="entry name" value="ZnF_C2H2"/>
    <property type="match status" value="4"/>
</dbReference>
<organism evidence="9 10">
    <name type="scientific">Ophiobolus disseminans</name>
    <dbReference type="NCBI Taxonomy" id="1469910"/>
    <lineage>
        <taxon>Eukaryota</taxon>
        <taxon>Fungi</taxon>
        <taxon>Dikarya</taxon>
        <taxon>Ascomycota</taxon>
        <taxon>Pezizomycotina</taxon>
        <taxon>Dothideomycetes</taxon>
        <taxon>Pleosporomycetidae</taxon>
        <taxon>Pleosporales</taxon>
        <taxon>Pleosporineae</taxon>
        <taxon>Phaeosphaeriaceae</taxon>
        <taxon>Ophiobolus</taxon>
    </lineage>
</organism>
<evidence type="ECO:0000313" key="9">
    <source>
        <dbReference type="EMBL" id="KAF2829840.1"/>
    </source>
</evidence>
<dbReference type="PANTHER" id="PTHR10039">
    <property type="entry name" value="AMELOGENIN"/>
    <property type="match status" value="1"/>
</dbReference>
<evidence type="ECO:0000259" key="8">
    <source>
        <dbReference type="PROSITE" id="PS50837"/>
    </source>
</evidence>
<keyword evidence="4" id="KW-0862">Zinc</keyword>
<dbReference type="InterPro" id="IPR054471">
    <property type="entry name" value="GPIID_WHD"/>
</dbReference>
<dbReference type="PROSITE" id="PS00028">
    <property type="entry name" value="ZINC_FINGER_C2H2_1"/>
    <property type="match status" value="2"/>
</dbReference>
<dbReference type="InterPro" id="IPR007111">
    <property type="entry name" value="NACHT_NTPase"/>
</dbReference>
<dbReference type="AlphaFoldDB" id="A0A6A7A966"/>
<gene>
    <name evidence="9" type="ORF">CC86DRAFT_403179</name>
</gene>
<dbReference type="Pfam" id="PF22939">
    <property type="entry name" value="WHD_GPIID"/>
    <property type="match status" value="1"/>
</dbReference>
<dbReference type="Pfam" id="PF24883">
    <property type="entry name" value="NPHP3_N"/>
    <property type="match status" value="1"/>
</dbReference>
<dbReference type="InterPro" id="IPR036236">
    <property type="entry name" value="Znf_C2H2_sf"/>
</dbReference>
<dbReference type="GO" id="GO:0008270">
    <property type="term" value="F:zinc ion binding"/>
    <property type="evidence" value="ECO:0007669"/>
    <property type="project" value="UniProtKB-KW"/>
</dbReference>
<dbReference type="PROSITE" id="PS50837">
    <property type="entry name" value="NACHT"/>
    <property type="match status" value="1"/>
</dbReference>
<sequence length="993" mass="114493">MASQQQVHATVFQLALLKFQSTLSVTERKQFGATTLHDLNVTIETIQQKQKSERKLRAMSKLGRFLEGMKEYDKIVAVFLNTSELLAFIWGPMKFLLQVASTFYEAFDTLLEAYQRIGEHIYLLAQYETYFHNRPHMCDPLTLIYEDILHFHSKAMRFFKKKMWQQLFHALWKTFEFEFGAILRDMREHMTLIHSQATITQFTEVLRTQEVAKLALENQKAAELHRRRQVVRQWLSAANCEADQETFTNVRSHYPSTGQWIFKNNKFSSWFDPIYCLTHLLWMNGIPGAGKTVLASLIVEEARKHQDVSVIFFYCRYRDCDRNTFLGVARGLLSQLLSQDDALLSFIHDKASTSGQTTLCTESIAKELLETSVKNCDKLYVVIDGLDECEREERKQIVTFFESIQTSLPQDEADSLRCLFLSQDDNVARKDFANMSSFKITGSHTKQDIHTYAMARSLELQAKFQLPPDRQHFIQSLVTDTADGMFLFARLMTSYLFDQTSVADLDVQLLPENFPQGPLRLDEAYSRIMKRLSQAAPTHAQTLKLLTWMVCAKRSMKWREIQCAVSLNIEDQVVDWDRKQFSVDSKDLCGSLVEVYTDGTVNLVHHTAKRYLIDQSIVDVEAGERNLASLCVNYLSFPCFNPHGYDANLPIYVSLGYYGFFDYAYAYWSRHLDACLRLQTSIDVPEELREATEAFVDTHWTEPKTRAVVRRPFVERWKPLENNGNLERLVLAGWLAQRQLNASTKPDMDEQVLSLHRLVARVRTCIEEARATTSKPDRFRSMYGNNVFKCPRVNCVRFYNGFASKQLRDDHVPKHERSFFCSFPGCAMATLGCTTLKELQKHETDYHDTLNLDDDELEYPELPIEKTTFQCTQCDAKFTRNNNLKIHMRKHNAPNKKDFVCVQCGKSFARQGDRTRHESTTHSSSKTFACGGSLKNGTTWGCGREFNRGDMLNRHWKSEKGKQCIRPKEQEEAMEAASSNATPQPSIVATPGI</sequence>
<dbReference type="FunFam" id="3.30.160.60:FF:000100">
    <property type="entry name" value="Zinc finger 45-like"/>
    <property type="match status" value="1"/>
</dbReference>
<accession>A0A6A7A966</accession>
<evidence type="ECO:0000256" key="6">
    <source>
        <dbReference type="SAM" id="MobiDB-lite"/>
    </source>
</evidence>
<feature type="compositionally biased region" description="Polar residues" evidence="6">
    <location>
        <begin position="977"/>
        <end position="987"/>
    </location>
</feature>
<evidence type="ECO:0000256" key="2">
    <source>
        <dbReference type="ARBA" id="ARBA00022737"/>
    </source>
</evidence>
<keyword evidence="1" id="KW-0479">Metal-binding</keyword>
<evidence type="ECO:0000256" key="4">
    <source>
        <dbReference type="ARBA" id="ARBA00022833"/>
    </source>
</evidence>
<evidence type="ECO:0008006" key="11">
    <source>
        <dbReference type="Google" id="ProtNLM"/>
    </source>
</evidence>
<reference evidence="9" key="1">
    <citation type="journal article" date="2020" name="Stud. Mycol.">
        <title>101 Dothideomycetes genomes: a test case for predicting lifestyles and emergence of pathogens.</title>
        <authorList>
            <person name="Haridas S."/>
            <person name="Albert R."/>
            <person name="Binder M."/>
            <person name="Bloem J."/>
            <person name="Labutti K."/>
            <person name="Salamov A."/>
            <person name="Andreopoulos B."/>
            <person name="Baker S."/>
            <person name="Barry K."/>
            <person name="Bills G."/>
            <person name="Bluhm B."/>
            <person name="Cannon C."/>
            <person name="Castanera R."/>
            <person name="Culley D."/>
            <person name="Daum C."/>
            <person name="Ezra D."/>
            <person name="Gonzalez J."/>
            <person name="Henrissat B."/>
            <person name="Kuo A."/>
            <person name="Liang C."/>
            <person name="Lipzen A."/>
            <person name="Lutzoni F."/>
            <person name="Magnuson J."/>
            <person name="Mondo S."/>
            <person name="Nolan M."/>
            <person name="Ohm R."/>
            <person name="Pangilinan J."/>
            <person name="Park H.-J."/>
            <person name="Ramirez L."/>
            <person name="Alfaro M."/>
            <person name="Sun H."/>
            <person name="Tritt A."/>
            <person name="Yoshinaga Y."/>
            <person name="Zwiers L.-H."/>
            <person name="Turgeon B."/>
            <person name="Goodwin S."/>
            <person name="Spatafora J."/>
            <person name="Crous P."/>
            <person name="Grigoriev I."/>
        </authorList>
    </citation>
    <scope>NUCLEOTIDE SEQUENCE</scope>
    <source>
        <strain evidence="9">CBS 113818</strain>
    </source>
</reference>
<dbReference type="InterPro" id="IPR056884">
    <property type="entry name" value="NPHP3-like_N"/>
</dbReference>
<dbReference type="InterPro" id="IPR013087">
    <property type="entry name" value="Znf_C2H2_type"/>
</dbReference>
<dbReference type="SUPFAM" id="SSF57667">
    <property type="entry name" value="beta-beta-alpha zinc fingers"/>
    <property type="match status" value="1"/>
</dbReference>
<feature type="domain" description="NACHT" evidence="8">
    <location>
        <begin position="279"/>
        <end position="388"/>
    </location>
</feature>
<dbReference type="PROSITE" id="PS50157">
    <property type="entry name" value="ZINC_FINGER_C2H2_2"/>
    <property type="match status" value="2"/>
</dbReference>
<keyword evidence="10" id="KW-1185">Reference proteome</keyword>
<dbReference type="SUPFAM" id="SSF52540">
    <property type="entry name" value="P-loop containing nucleoside triphosphate hydrolases"/>
    <property type="match status" value="1"/>
</dbReference>
<dbReference type="Pfam" id="PF24809">
    <property type="entry name" value="DUF7708"/>
    <property type="match status" value="1"/>
</dbReference>
<dbReference type="PANTHER" id="PTHR10039:SF14">
    <property type="entry name" value="NACHT DOMAIN-CONTAINING PROTEIN"/>
    <property type="match status" value="1"/>
</dbReference>
<feature type="domain" description="C2H2-type" evidence="7">
    <location>
        <begin position="869"/>
        <end position="896"/>
    </location>
</feature>
<protein>
    <recommendedName>
        <fullName evidence="11">C2H2 domain-containing protein</fullName>
    </recommendedName>
</protein>
<dbReference type="InterPro" id="IPR027417">
    <property type="entry name" value="P-loop_NTPase"/>
</dbReference>